<proteinExistence type="predicted"/>
<keyword evidence="1" id="KW-0812">Transmembrane</keyword>
<dbReference type="AlphaFoldDB" id="A0A5C5RE09"/>
<evidence type="ECO:0000256" key="1">
    <source>
        <dbReference type="SAM" id="Phobius"/>
    </source>
</evidence>
<evidence type="ECO:0000313" key="2">
    <source>
        <dbReference type="EMBL" id="TWS20415.1"/>
    </source>
</evidence>
<dbReference type="RefSeq" id="WP_146559639.1">
    <property type="nucleotide sequence ID" value="NZ_VIGW01000002.1"/>
</dbReference>
<gene>
    <name evidence="2" type="ORF">FK529_03410</name>
</gene>
<accession>A0A5C5RE09</accession>
<name>A0A5C5RE09_9ACTN</name>
<protein>
    <submittedName>
        <fullName evidence="2">Uncharacterized protein</fullName>
    </submittedName>
</protein>
<dbReference type="OrthoDB" id="9986414at2"/>
<evidence type="ECO:0000313" key="3">
    <source>
        <dbReference type="Proteomes" id="UP000317291"/>
    </source>
</evidence>
<organism evidence="2 3">
    <name type="scientific">Tsukamurella asaccharolytica</name>
    <dbReference type="NCBI Taxonomy" id="2592067"/>
    <lineage>
        <taxon>Bacteria</taxon>
        <taxon>Bacillati</taxon>
        <taxon>Actinomycetota</taxon>
        <taxon>Actinomycetes</taxon>
        <taxon>Mycobacteriales</taxon>
        <taxon>Tsukamurellaceae</taxon>
        <taxon>Tsukamurella</taxon>
    </lineage>
</organism>
<feature type="transmembrane region" description="Helical" evidence="1">
    <location>
        <begin position="59"/>
        <end position="83"/>
    </location>
</feature>
<comment type="caution">
    <text evidence="2">The sequence shown here is derived from an EMBL/GenBank/DDBJ whole genome shotgun (WGS) entry which is preliminary data.</text>
</comment>
<dbReference type="EMBL" id="VIGW01000002">
    <property type="protein sequence ID" value="TWS20415.1"/>
    <property type="molecule type" value="Genomic_DNA"/>
</dbReference>
<keyword evidence="3" id="KW-1185">Reference proteome</keyword>
<keyword evidence="1" id="KW-0472">Membrane</keyword>
<keyword evidence="1" id="KW-1133">Transmembrane helix</keyword>
<reference evidence="2 3" key="1">
    <citation type="submission" date="2019-06" db="EMBL/GenBank/DDBJ databases">
        <title>Tsukamurella conjunctivitidis sp. nov., Tsukamurella assacharolytica sp. nov. and Tsukamurella sputae sp. nov. isolated from patients with conjunctivitis, bacteraemia (lymphoma) and respiratory infection (sputum) in Hong Kong.</title>
        <authorList>
            <person name="Teng J.L.L."/>
            <person name="Lee H.H."/>
            <person name="Fong J.Y.H."/>
            <person name="Fok K.M.N."/>
            <person name="Lau S.K.P."/>
            <person name="Woo P.C.Y."/>
        </authorList>
    </citation>
    <scope>NUCLEOTIDE SEQUENCE [LARGE SCALE GENOMIC DNA]</scope>
    <source>
        <strain evidence="2 3">HKU71</strain>
    </source>
</reference>
<dbReference type="Proteomes" id="UP000317291">
    <property type="component" value="Unassembled WGS sequence"/>
</dbReference>
<feature type="transmembrane region" description="Helical" evidence="1">
    <location>
        <begin position="30"/>
        <end position="47"/>
    </location>
</feature>
<feature type="transmembrane region" description="Helical" evidence="1">
    <location>
        <begin position="7"/>
        <end position="24"/>
    </location>
</feature>
<sequence>MIAVVGLVLFFVIALPIVVIGMVFDLNPTFYLPATMAALFLSVRAFCVSKRYGHTNVIAVITMTLCMLLLLSGLASALIRLLLIL</sequence>